<evidence type="ECO:0000256" key="2">
    <source>
        <dbReference type="ARBA" id="ARBA00022723"/>
    </source>
</evidence>
<evidence type="ECO:0000256" key="10">
    <source>
        <dbReference type="PROSITE-ProRule" id="PRU01263"/>
    </source>
</evidence>
<feature type="domain" description="C2H2-type" evidence="13">
    <location>
        <begin position="651"/>
        <end position="678"/>
    </location>
</feature>
<accession>A0A067RH85</accession>
<feature type="signal peptide" evidence="12">
    <location>
        <begin position="1"/>
        <end position="19"/>
    </location>
</feature>
<evidence type="ECO:0000313" key="17">
    <source>
        <dbReference type="Proteomes" id="UP000027135"/>
    </source>
</evidence>
<dbReference type="Pfam" id="PF00096">
    <property type="entry name" value="zf-C2H2"/>
    <property type="match status" value="5"/>
</dbReference>
<dbReference type="SUPFAM" id="SSF57716">
    <property type="entry name" value="Glucocorticoid receptor-like (DNA-binding domain)"/>
    <property type="match status" value="2"/>
</dbReference>
<dbReference type="Gene3D" id="3.30.160.60">
    <property type="entry name" value="Classic Zinc Finger"/>
    <property type="match status" value="8"/>
</dbReference>
<dbReference type="SMART" id="SM00692">
    <property type="entry name" value="DM3"/>
    <property type="match status" value="1"/>
</dbReference>
<dbReference type="InParanoid" id="A0A067RH85"/>
<dbReference type="PANTHER" id="PTHR24381">
    <property type="entry name" value="ZINC FINGER PROTEIN"/>
    <property type="match status" value="1"/>
</dbReference>
<evidence type="ECO:0000256" key="11">
    <source>
        <dbReference type="SAM" id="MobiDB-lite"/>
    </source>
</evidence>
<evidence type="ECO:0000256" key="6">
    <source>
        <dbReference type="ARBA" id="ARBA00023125"/>
    </source>
</evidence>
<evidence type="ECO:0000256" key="1">
    <source>
        <dbReference type="ARBA" id="ARBA00004123"/>
    </source>
</evidence>
<evidence type="ECO:0000259" key="13">
    <source>
        <dbReference type="PROSITE" id="PS50157"/>
    </source>
</evidence>
<feature type="binding site" evidence="10">
    <location>
        <position position="330"/>
    </location>
    <ligand>
        <name>Zn(2+)</name>
        <dbReference type="ChEBI" id="CHEBI:29105"/>
    </ligand>
</feature>
<dbReference type="FunFam" id="3.30.160.60:FF:000446">
    <property type="entry name" value="Zinc finger protein"/>
    <property type="match status" value="1"/>
</dbReference>
<protein>
    <submittedName>
        <fullName evidence="16">Uncharacterized protein</fullName>
    </submittedName>
</protein>
<dbReference type="GO" id="GO:0000977">
    <property type="term" value="F:RNA polymerase II transcription regulatory region sequence-specific DNA binding"/>
    <property type="evidence" value="ECO:0007669"/>
    <property type="project" value="TreeGrafter"/>
</dbReference>
<keyword evidence="3" id="KW-0677">Repeat</keyword>
<feature type="binding site" evidence="10">
    <location>
        <position position="293"/>
    </location>
    <ligand>
        <name>Zn(2+)</name>
        <dbReference type="ChEBI" id="CHEBI:29105"/>
    </ligand>
</feature>
<organism evidence="16 17">
    <name type="scientific">Zootermopsis nevadensis</name>
    <name type="common">Dampwood termite</name>
    <dbReference type="NCBI Taxonomy" id="136037"/>
    <lineage>
        <taxon>Eukaryota</taxon>
        <taxon>Metazoa</taxon>
        <taxon>Ecdysozoa</taxon>
        <taxon>Arthropoda</taxon>
        <taxon>Hexapoda</taxon>
        <taxon>Insecta</taxon>
        <taxon>Pterygota</taxon>
        <taxon>Neoptera</taxon>
        <taxon>Polyneoptera</taxon>
        <taxon>Dictyoptera</taxon>
        <taxon>Blattodea</taxon>
        <taxon>Blattoidea</taxon>
        <taxon>Termitoidae</taxon>
        <taxon>Termopsidae</taxon>
        <taxon>Zootermopsis</taxon>
    </lineage>
</organism>
<dbReference type="PROSITE" id="PS50157">
    <property type="entry name" value="ZINC_FINGER_C2H2_2"/>
    <property type="match status" value="11"/>
</dbReference>
<dbReference type="PANTHER" id="PTHR24381:SF393">
    <property type="entry name" value="CHROMATIN-LINKED ADAPTOR FOR MSL PROTEINS, ISOFORM B"/>
    <property type="match status" value="1"/>
</dbReference>
<evidence type="ECO:0000256" key="12">
    <source>
        <dbReference type="SAM" id="SignalP"/>
    </source>
</evidence>
<reference evidence="16 17" key="1">
    <citation type="journal article" date="2014" name="Nat. Commun.">
        <title>Molecular traces of alternative social organization in a termite genome.</title>
        <authorList>
            <person name="Terrapon N."/>
            <person name="Li C."/>
            <person name="Robertson H.M."/>
            <person name="Ji L."/>
            <person name="Meng X."/>
            <person name="Booth W."/>
            <person name="Chen Z."/>
            <person name="Childers C.P."/>
            <person name="Glastad K.M."/>
            <person name="Gokhale K."/>
            <person name="Gowin J."/>
            <person name="Gronenberg W."/>
            <person name="Hermansen R.A."/>
            <person name="Hu H."/>
            <person name="Hunt B.G."/>
            <person name="Huylmans A.K."/>
            <person name="Khalil S.M."/>
            <person name="Mitchell R.D."/>
            <person name="Munoz-Torres M.C."/>
            <person name="Mustard J.A."/>
            <person name="Pan H."/>
            <person name="Reese J.T."/>
            <person name="Scharf M.E."/>
            <person name="Sun F."/>
            <person name="Vogel H."/>
            <person name="Xiao J."/>
            <person name="Yang W."/>
            <person name="Yang Z."/>
            <person name="Yang Z."/>
            <person name="Zhou J."/>
            <person name="Zhu J."/>
            <person name="Brent C.S."/>
            <person name="Elsik C.G."/>
            <person name="Goodisman M.A."/>
            <person name="Liberles D.A."/>
            <person name="Roe R.M."/>
            <person name="Vargo E.L."/>
            <person name="Vilcinskas A."/>
            <person name="Wang J."/>
            <person name="Bornberg-Bauer E."/>
            <person name="Korb J."/>
            <person name="Zhang G."/>
            <person name="Liebig J."/>
        </authorList>
    </citation>
    <scope>NUCLEOTIDE SEQUENCE [LARGE SCALE GENOMIC DNA]</scope>
    <source>
        <tissue evidence="16">Whole organism</tissue>
    </source>
</reference>
<feature type="domain" description="C2H2-type" evidence="13">
    <location>
        <begin position="513"/>
        <end position="540"/>
    </location>
</feature>
<dbReference type="PROSITE" id="PS50950">
    <property type="entry name" value="ZF_THAP"/>
    <property type="match status" value="1"/>
</dbReference>
<gene>
    <name evidence="16" type="ORF">L798_07351</name>
</gene>
<dbReference type="InterPro" id="IPR036236">
    <property type="entry name" value="Znf_C2H2_sf"/>
</dbReference>
<keyword evidence="2 10" id="KW-0479">Metal-binding</keyword>
<keyword evidence="4 8" id="KW-0863">Zinc-finger</keyword>
<keyword evidence="6 9" id="KW-0238">DNA-binding</keyword>
<feature type="domain" description="C2H2-type" evidence="13">
    <location>
        <begin position="862"/>
        <end position="885"/>
    </location>
</feature>
<dbReference type="SMART" id="SM00868">
    <property type="entry name" value="zf-AD"/>
    <property type="match status" value="1"/>
</dbReference>
<dbReference type="AlphaFoldDB" id="A0A067RH85"/>
<dbReference type="Proteomes" id="UP000027135">
    <property type="component" value="Unassembled WGS sequence"/>
</dbReference>
<evidence type="ECO:0000313" key="16">
    <source>
        <dbReference type="EMBL" id="KDR18533.1"/>
    </source>
</evidence>
<feature type="domain" description="C2H2-type" evidence="13">
    <location>
        <begin position="568"/>
        <end position="595"/>
    </location>
</feature>
<keyword evidence="5 10" id="KW-0862">Zinc</keyword>
<evidence type="ECO:0000256" key="5">
    <source>
        <dbReference type="ARBA" id="ARBA00022833"/>
    </source>
</evidence>
<dbReference type="EMBL" id="KK852683">
    <property type="protein sequence ID" value="KDR18533.1"/>
    <property type="molecule type" value="Genomic_DNA"/>
</dbReference>
<dbReference type="eggNOG" id="KOG1721">
    <property type="taxonomic scope" value="Eukaryota"/>
</dbReference>
<feature type="domain" description="C2H2-type" evidence="13">
    <location>
        <begin position="624"/>
        <end position="651"/>
    </location>
</feature>
<dbReference type="SUPFAM" id="SSF57667">
    <property type="entry name" value="beta-beta-alpha zinc fingers"/>
    <property type="match status" value="7"/>
</dbReference>
<evidence type="ECO:0000256" key="7">
    <source>
        <dbReference type="ARBA" id="ARBA00023242"/>
    </source>
</evidence>
<dbReference type="SMART" id="SM00980">
    <property type="entry name" value="THAP"/>
    <property type="match status" value="1"/>
</dbReference>
<dbReference type="GO" id="GO:0005634">
    <property type="term" value="C:nucleus"/>
    <property type="evidence" value="ECO:0007669"/>
    <property type="project" value="UniProtKB-SubCell"/>
</dbReference>
<name>A0A067RH85_ZOONE</name>
<keyword evidence="7" id="KW-0539">Nucleus</keyword>
<feature type="domain" description="C2H2-type" evidence="13">
    <location>
        <begin position="596"/>
        <end position="623"/>
    </location>
</feature>
<dbReference type="FunFam" id="3.30.160.60:FF:000478">
    <property type="entry name" value="Zinc finger protein 133"/>
    <property type="match status" value="1"/>
</dbReference>
<feature type="domain" description="C2H2-type" evidence="13">
    <location>
        <begin position="777"/>
        <end position="804"/>
    </location>
</feature>
<feature type="binding site" evidence="10">
    <location>
        <position position="290"/>
    </location>
    <ligand>
        <name>Zn(2+)</name>
        <dbReference type="ChEBI" id="CHEBI:29105"/>
    </ligand>
</feature>
<evidence type="ECO:0000256" key="4">
    <source>
        <dbReference type="ARBA" id="ARBA00022771"/>
    </source>
</evidence>
<evidence type="ECO:0000259" key="14">
    <source>
        <dbReference type="PROSITE" id="PS50950"/>
    </source>
</evidence>
<feature type="domain" description="C2H2-type" evidence="13">
    <location>
        <begin position="805"/>
        <end position="833"/>
    </location>
</feature>
<feature type="region of interest" description="Disordered" evidence="11">
    <location>
        <begin position="203"/>
        <end position="223"/>
    </location>
</feature>
<dbReference type="PROSITE" id="PS51915">
    <property type="entry name" value="ZAD"/>
    <property type="match status" value="1"/>
</dbReference>
<feature type="domain" description="ZAD" evidence="15">
    <location>
        <begin position="288"/>
        <end position="357"/>
    </location>
</feature>
<feature type="domain" description="THAP-type" evidence="14">
    <location>
        <begin position="17"/>
        <end position="103"/>
    </location>
</feature>
<feature type="domain" description="C2H2-type" evidence="13">
    <location>
        <begin position="834"/>
        <end position="861"/>
    </location>
</feature>
<dbReference type="FunFam" id="3.30.160.60:FF:002343">
    <property type="entry name" value="Zinc finger protein 33A"/>
    <property type="match status" value="1"/>
</dbReference>
<evidence type="ECO:0000256" key="9">
    <source>
        <dbReference type="PROSITE-ProRule" id="PRU00309"/>
    </source>
</evidence>
<dbReference type="InterPro" id="IPR006612">
    <property type="entry name" value="THAP_Znf"/>
</dbReference>
<feature type="region of interest" description="Disordered" evidence="11">
    <location>
        <begin position="146"/>
        <end position="169"/>
    </location>
</feature>
<feature type="domain" description="C2H2-type" evidence="13">
    <location>
        <begin position="484"/>
        <end position="512"/>
    </location>
</feature>
<evidence type="ECO:0000256" key="8">
    <source>
        <dbReference type="PROSITE-ProRule" id="PRU00042"/>
    </source>
</evidence>
<proteinExistence type="predicted"/>
<feature type="domain" description="C2H2-type" evidence="13">
    <location>
        <begin position="541"/>
        <end position="563"/>
    </location>
</feature>
<evidence type="ECO:0000259" key="15">
    <source>
        <dbReference type="PROSITE" id="PS51915"/>
    </source>
</evidence>
<dbReference type="PROSITE" id="PS00028">
    <property type="entry name" value="ZINC_FINGER_C2H2_1"/>
    <property type="match status" value="12"/>
</dbReference>
<dbReference type="InterPro" id="IPR013087">
    <property type="entry name" value="Znf_C2H2_type"/>
</dbReference>
<keyword evidence="17" id="KW-1185">Reference proteome</keyword>
<comment type="subcellular location">
    <subcellularLocation>
        <location evidence="1">Nucleus</location>
    </subcellularLocation>
</comment>
<feature type="binding site" evidence="10">
    <location>
        <position position="333"/>
    </location>
    <ligand>
        <name>Zn(2+)</name>
        <dbReference type="ChEBI" id="CHEBI:29105"/>
    </ligand>
</feature>
<evidence type="ECO:0000256" key="3">
    <source>
        <dbReference type="ARBA" id="ARBA00022737"/>
    </source>
</evidence>
<dbReference type="InterPro" id="IPR012934">
    <property type="entry name" value="Znf_AD"/>
</dbReference>
<keyword evidence="12" id="KW-0732">Signal</keyword>
<dbReference type="GO" id="GO:0008270">
    <property type="term" value="F:zinc ion binding"/>
    <property type="evidence" value="ECO:0007669"/>
    <property type="project" value="UniProtKB-UniRule"/>
</dbReference>
<dbReference type="OMA" id="SAPQTHE"/>
<dbReference type="GO" id="GO:0000981">
    <property type="term" value="F:DNA-binding transcription factor activity, RNA polymerase II-specific"/>
    <property type="evidence" value="ECO:0007669"/>
    <property type="project" value="TreeGrafter"/>
</dbReference>
<feature type="chain" id="PRO_5001645161" evidence="12">
    <location>
        <begin position="20"/>
        <end position="915"/>
    </location>
</feature>
<sequence>MLELLRLCMYLVLYEIMVGERYNCSVHTCINYRNKLKESCHSFPTNKKLAEDWLRAIKNPNLHIEDVHRYCRKKYVCHRHFATSQYNTPERLRLNRGSVPTLFLPSSDNCENDISAPQTHEVDVSSARINHLQMLQAIRDEYEAREASIKQETSAGTGGEDGSRLLSSLDSGMHNSDYNKVKDLQQSQNGEERVEVIVNEDIESGEEKLTDSSMLQHPRSNRKQTDLHNFCRQTVAHTGDTAVTVRGVPETWDTATDHGDSGEYEDAKLISNEPCTVATNTWEYLPNQLCRLCATKDEHPKQSVVGWLGMLNEIIPDLVALNDELPQHICRPCTNKLFTCNKIKADFIEAYDKLQASLGFTNSSGTQFIDPETAALGHQTLSGVRDEQVVSEDEEQIVSEIPSDEFSIVTPNSHNDLLEEEKIVNTVGDLSFNPEEFTVSDTEDEGTVPRNLTEHKSDMVKNTSAAYEVVIPEPHTTRNEKFKYVCGECEEMFTRRGALNAHKRRYHTNAKAFECEYCMKQCTYAYQLDDHRRIHTKELPYMCEICGKCFRNITRLKNHEYVHKPPSYTCELCNKKWRSKLHLMQHKKVHSTDRKLICELCGKILFCHFSLRIHMRIHTGEKPFQCDSCGKCFVSAVRLRNHGSVHTGRKFRCDTCSKQFYYKHTLIRHQECHIKLKHYKCQVCLQGFASLHYRNKHRKVTCKLPICIVCNKVLPSDKTLEEHRTKEHTEEEVAVAAKCHRKWYFKCCPVCSEIICGKGNMLKHMKEYHKDYTYTPFACEQCPKAYCTARSLRNHSMWHREQHPYNCLICGKICKTWNTLKWHNMSAHQNERPFQCHYCDLQFRRLSDLIVHQRKHTGERPFSCQICMQKFFTKSDILKHAKKHSQIIENVAWEEVVEGTKSDSSPDLLCDGTVE</sequence>
<dbReference type="SMART" id="SM00355">
    <property type="entry name" value="ZnF_C2H2"/>
    <property type="match status" value="14"/>
</dbReference>